<organism evidence="1 2">
    <name type="scientific">Alternaria gaisen</name>
    <dbReference type="NCBI Taxonomy" id="167740"/>
    <lineage>
        <taxon>Eukaryota</taxon>
        <taxon>Fungi</taxon>
        <taxon>Dikarya</taxon>
        <taxon>Ascomycota</taxon>
        <taxon>Pezizomycotina</taxon>
        <taxon>Dothideomycetes</taxon>
        <taxon>Pleosporomycetidae</taxon>
        <taxon>Pleosporales</taxon>
        <taxon>Pleosporineae</taxon>
        <taxon>Pleosporaceae</taxon>
        <taxon>Alternaria</taxon>
        <taxon>Alternaria sect. Alternaria</taxon>
    </lineage>
</organism>
<evidence type="ECO:0000313" key="1">
    <source>
        <dbReference type="EMBL" id="KAB2104343.1"/>
    </source>
</evidence>
<dbReference type="EMBL" id="PDWZ02000007">
    <property type="protein sequence ID" value="KAB2104343.1"/>
    <property type="molecule type" value="Genomic_DNA"/>
</dbReference>
<gene>
    <name evidence="1" type="ORF">AG0111_0g7768</name>
</gene>
<keyword evidence="2" id="KW-1185">Reference proteome</keyword>
<sequence length="80" mass="9268">MVASYLVLDQHVKAQSLFLARWKITSVNIKAEFEIPVVSHSEYTFMTQSHYKEKDKEEDALQVLDASRPSANDKKARERL</sequence>
<reference evidence="1 2" key="1">
    <citation type="journal article" date="2019" name="bioRxiv">
        <title>Genomics, evolutionary history and diagnostics of the Alternaria alternata species group including apple and Asian pear pathotypes.</title>
        <authorList>
            <person name="Armitage A.D."/>
            <person name="Cockerton H.M."/>
            <person name="Sreenivasaprasad S."/>
            <person name="Woodhall J.W."/>
            <person name="Lane C.R."/>
            <person name="Harrison R.J."/>
            <person name="Clarkson J.P."/>
        </authorList>
    </citation>
    <scope>NUCLEOTIDE SEQUENCE [LARGE SCALE GENOMIC DNA]</scope>
    <source>
        <strain evidence="1 2">FERA 650</strain>
    </source>
</reference>
<dbReference type="Proteomes" id="UP000293547">
    <property type="component" value="Unassembled WGS sequence"/>
</dbReference>
<protein>
    <submittedName>
        <fullName evidence="1">Uncharacterized protein</fullName>
    </submittedName>
</protein>
<comment type="caution">
    <text evidence="1">The sequence shown here is derived from an EMBL/GenBank/DDBJ whole genome shotgun (WGS) entry which is preliminary data.</text>
</comment>
<accession>A0ACB6FIX2</accession>
<proteinExistence type="predicted"/>
<evidence type="ECO:0000313" key="2">
    <source>
        <dbReference type="Proteomes" id="UP000293547"/>
    </source>
</evidence>
<name>A0ACB6FIX2_9PLEO</name>